<organism evidence="3 4">
    <name type="scientific">Streptomyces badius</name>
    <dbReference type="NCBI Taxonomy" id="1941"/>
    <lineage>
        <taxon>Bacteria</taxon>
        <taxon>Bacillati</taxon>
        <taxon>Actinomycetota</taxon>
        <taxon>Actinomycetes</taxon>
        <taxon>Kitasatosporales</taxon>
        <taxon>Streptomycetaceae</taxon>
        <taxon>Streptomyces</taxon>
    </lineage>
</organism>
<name>A0ABQ2T0A4_STRBA</name>
<reference evidence="4" key="1">
    <citation type="journal article" date="2019" name="Int. J. Syst. Evol. Microbiol.">
        <title>The Global Catalogue of Microorganisms (GCM) 10K type strain sequencing project: providing services to taxonomists for standard genome sequencing and annotation.</title>
        <authorList>
            <consortium name="The Broad Institute Genomics Platform"/>
            <consortium name="The Broad Institute Genome Sequencing Center for Infectious Disease"/>
            <person name="Wu L."/>
            <person name="Ma J."/>
        </authorList>
    </citation>
    <scope>NUCLEOTIDE SEQUENCE [LARGE SCALE GENOMIC DNA]</scope>
    <source>
        <strain evidence="4">JCM 4350</strain>
    </source>
</reference>
<feature type="domain" description="HTH cro/C1-type" evidence="2">
    <location>
        <begin position="41"/>
        <end position="88"/>
    </location>
</feature>
<dbReference type="SUPFAM" id="SSF47413">
    <property type="entry name" value="lambda repressor-like DNA-binding domains"/>
    <property type="match status" value="1"/>
</dbReference>
<dbReference type="InterPro" id="IPR001387">
    <property type="entry name" value="Cro/C1-type_HTH"/>
</dbReference>
<keyword evidence="4" id="KW-1185">Reference proteome</keyword>
<accession>A0ABQ2T0A4</accession>
<sequence>MTCIASPARTLEEQRLPKRTHKWKKLPSSVSLPHRAFVLKLRELREVSDRTQAEIAQDVYLAATSLSNHLNGGRIPETEHVEKLYKILRDEAAATSRAMPCSLPLLLELRAKALVKHCGCCPVGSPGATVADSDAQPTAAGPPAPKHVRRRPRRPRRPRVRLSPRHRGIPRAPAQAEVPVPLREGDRHLNTPADAAWPEIRTLAESLSAGRSRDADIMMWSAATTLSARDVQIFVAQCRAAGLGKAADQVITNAARRDAQAVLNIASALHTSEQYADAGLLLAAAAQGEQA</sequence>
<dbReference type="Proteomes" id="UP000659767">
    <property type="component" value="Unassembled WGS sequence"/>
</dbReference>
<comment type="caution">
    <text evidence="3">The sequence shown here is derived from an EMBL/GenBank/DDBJ whole genome shotgun (WGS) entry which is preliminary data.</text>
</comment>
<dbReference type="EMBL" id="BMSZ01000004">
    <property type="protein sequence ID" value="GGS44945.1"/>
    <property type="molecule type" value="Genomic_DNA"/>
</dbReference>
<gene>
    <name evidence="3" type="ORF">GCM10010253_19000</name>
</gene>
<evidence type="ECO:0000259" key="2">
    <source>
        <dbReference type="PROSITE" id="PS50943"/>
    </source>
</evidence>
<evidence type="ECO:0000313" key="4">
    <source>
        <dbReference type="Proteomes" id="UP000659767"/>
    </source>
</evidence>
<evidence type="ECO:0000256" key="1">
    <source>
        <dbReference type="SAM" id="MobiDB-lite"/>
    </source>
</evidence>
<evidence type="ECO:0000313" key="3">
    <source>
        <dbReference type="EMBL" id="GGS44945.1"/>
    </source>
</evidence>
<dbReference type="InterPro" id="IPR010982">
    <property type="entry name" value="Lambda_DNA-bd_dom_sf"/>
</dbReference>
<dbReference type="Gene3D" id="1.10.260.40">
    <property type="entry name" value="lambda repressor-like DNA-binding domains"/>
    <property type="match status" value="1"/>
</dbReference>
<protein>
    <recommendedName>
        <fullName evidence="2">HTH cro/C1-type domain-containing protein</fullName>
    </recommendedName>
</protein>
<feature type="compositionally biased region" description="Basic residues" evidence="1">
    <location>
        <begin position="146"/>
        <end position="169"/>
    </location>
</feature>
<proteinExistence type="predicted"/>
<feature type="region of interest" description="Disordered" evidence="1">
    <location>
        <begin position="129"/>
        <end position="176"/>
    </location>
</feature>
<dbReference type="CDD" id="cd00093">
    <property type="entry name" value="HTH_XRE"/>
    <property type="match status" value="1"/>
</dbReference>
<dbReference type="PROSITE" id="PS50943">
    <property type="entry name" value="HTH_CROC1"/>
    <property type="match status" value="1"/>
</dbReference>